<accession>N1S0M6</accession>
<dbReference type="AlphaFoldDB" id="N1S0M6"/>
<evidence type="ECO:0000313" key="3">
    <source>
        <dbReference type="Proteomes" id="UP000016929"/>
    </source>
</evidence>
<protein>
    <submittedName>
        <fullName evidence="2">Uncharacterized protein</fullName>
    </submittedName>
</protein>
<organism evidence="2 3">
    <name type="scientific">Fusarium oxysporum f. sp. cubense (strain race 4)</name>
    <name type="common">Panama disease fungus</name>
    <dbReference type="NCBI Taxonomy" id="2502994"/>
    <lineage>
        <taxon>Eukaryota</taxon>
        <taxon>Fungi</taxon>
        <taxon>Dikarya</taxon>
        <taxon>Ascomycota</taxon>
        <taxon>Pezizomycotina</taxon>
        <taxon>Sordariomycetes</taxon>
        <taxon>Hypocreomycetidae</taxon>
        <taxon>Hypocreales</taxon>
        <taxon>Nectriaceae</taxon>
        <taxon>Fusarium</taxon>
        <taxon>Fusarium oxysporum species complex</taxon>
    </lineage>
</organism>
<sequence>MDKANALRQATLERRTAEDDITSPWMPVTPRRPIPFPSETSMEEVQYATLSTGNTSPGSVPTAPRTKNIHNIATLELLPAANDRLVISAAGKLSKICFLGPG</sequence>
<name>N1S0M6_FUSC4</name>
<gene>
    <name evidence="2" type="ORF">FOC4_g10009679</name>
</gene>
<reference evidence="3" key="1">
    <citation type="submission" date="2012-09" db="EMBL/GenBank/DDBJ databases">
        <title>Genome sequencing and comparative transcriptomics of race 1 and race 4 of banana pathogen: Fusarium oxysporum f. sp. cubense.</title>
        <authorList>
            <person name="Fang X."/>
            <person name="Huang J."/>
        </authorList>
    </citation>
    <scope>NUCLEOTIDE SEQUENCE [LARGE SCALE GENOMIC DNA]</scope>
    <source>
        <strain evidence="3">race 4</strain>
    </source>
</reference>
<feature type="region of interest" description="Disordered" evidence="1">
    <location>
        <begin position="1"/>
        <end position="38"/>
    </location>
</feature>
<keyword evidence="3" id="KW-1185">Reference proteome</keyword>
<dbReference type="HOGENOM" id="CLU_2277549_0_0_1"/>
<proteinExistence type="predicted"/>
<evidence type="ECO:0000256" key="1">
    <source>
        <dbReference type="SAM" id="MobiDB-lite"/>
    </source>
</evidence>
<evidence type="ECO:0000313" key="2">
    <source>
        <dbReference type="EMBL" id="EMT71181.1"/>
    </source>
</evidence>
<feature type="compositionally biased region" description="Basic and acidic residues" evidence="1">
    <location>
        <begin position="1"/>
        <end position="18"/>
    </location>
</feature>
<reference evidence="3" key="2">
    <citation type="journal article" date="2014" name="PLoS ONE">
        <title>Genome and Transcriptome Analysis of the Fungal Pathogen Fusarium oxysporum f. sp. cubense Causing Banana Vascular Wilt Disease.</title>
        <authorList>
            <person name="Guo L."/>
            <person name="Han L."/>
            <person name="Yang L."/>
            <person name="Zeng H."/>
            <person name="Fan D."/>
            <person name="Zhu Y."/>
            <person name="Feng Y."/>
            <person name="Wang G."/>
            <person name="Peng C."/>
            <person name="Jiang X."/>
            <person name="Zhou D."/>
            <person name="Ni P."/>
            <person name="Liang C."/>
            <person name="Liu L."/>
            <person name="Wang J."/>
            <person name="Mao C."/>
            <person name="Fang X."/>
            <person name="Peng M."/>
            <person name="Huang J."/>
        </authorList>
    </citation>
    <scope>NUCLEOTIDE SEQUENCE [LARGE SCALE GENOMIC DNA]</scope>
    <source>
        <strain evidence="3">race 4</strain>
    </source>
</reference>
<dbReference type="Proteomes" id="UP000016929">
    <property type="component" value="Unassembled WGS sequence"/>
</dbReference>
<dbReference type="EMBL" id="KB726307">
    <property type="protein sequence ID" value="EMT71181.1"/>
    <property type="molecule type" value="Genomic_DNA"/>
</dbReference>
<dbReference type="STRING" id="1229665.N1S0M6"/>